<dbReference type="GO" id="GO:0006139">
    <property type="term" value="P:nucleobase-containing compound metabolic process"/>
    <property type="evidence" value="ECO:0007669"/>
    <property type="project" value="InterPro"/>
</dbReference>
<name>A0A4Z1T103_GIAMU</name>
<dbReference type="SUPFAM" id="SSF52540">
    <property type="entry name" value="P-loop containing nucleoside triphosphate hydrolases"/>
    <property type="match status" value="1"/>
</dbReference>
<sequence length="191" mass="21737">MPIIHFLGLPGAGKTTAINRLVSEQSRWTKFYIGDFVRQEIAQQTELGRTCEKLLEGGKVLPAELCVEIIKHGLRMMSGQNVIIDGFPRSAEQAECYVRNIGKPDLTICLDVPKSVAAERVLRRTQTESRVDDTPQNIRDRQAHADEQVEPGLSIYQKHNFYIERLDATGDVDECYESILSTLRRYHFDVM</sequence>
<keyword evidence="6" id="KW-1185">Reference proteome</keyword>
<evidence type="ECO:0000256" key="3">
    <source>
        <dbReference type="ARBA" id="ARBA00022777"/>
    </source>
</evidence>
<dbReference type="InterPro" id="IPR027417">
    <property type="entry name" value="P-loop_NTPase"/>
</dbReference>
<dbReference type="HAMAP" id="MF_00235">
    <property type="entry name" value="Adenylate_kinase_Adk"/>
    <property type="match status" value="1"/>
</dbReference>
<gene>
    <name evidence="5" type="ORF">GMRT_10757</name>
</gene>
<dbReference type="OrthoDB" id="442176at2759"/>
<evidence type="ECO:0000313" key="6">
    <source>
        <dbReference type="Proteomes" id="UP000315496"/>
    </source>
</evidence>
<evidence type="ECO:0000256" key="1">
    <source>
        <dbReference type="ARBA" id="ARBA00022679"/>
    </source>
</evidence>
<dbReference type="PRINTS" id="PR00094">
    <property type="entry name" value="ADENYLTKNASE"/>
</dbReference>
<dbReference type="PROSITE" id="PS00113">
    <property type="entry name" value="ADENYLATE_KINASE"/>
    <property type="match status" value="1"/>
</dbReference>
<dbReference type="EMBL" id="VDLU01000001">
    <property type="protein sequence ID" value="TNJ30655.1"/>
    <property type="molecule type" value="Genomic_DNA"/>
</dbReference>
<dbReference type="VEuPathDB" id="GiardiaDB:GMRT_10757"/>
<keyword evidence="3 4" id="KW-0418">Kinase</keyword>
<evidence type="ECO:0000313" key="5">
    <source>
        <dbReference type="EMBL" id="TNJ30655.1"/>
    </source>
</evidence>
<dbReference type="PANTHER" id="PTHR23359">
    <property type="entry name" value="NUCLEOTIDE KINASE"/>
    <property type="match status" value="1"/>
</dbReference>
<evidence type="ECO:0000256" key="4">
    <source>
        <dbReference type="RuleBase" id="RU003330"/>
    </source>
</evidence>
<dbReference type="Pfam" id="PF00406">
    <property type="entry name" value="ADK"/>
    <property type="match status" value="1"/>
</dbReference>
<dbReference type="GO" id="GO:0019205">
    <property type="term" value="F:nucleobase-containing compound kinase activity"/>
    <property type="evidence" value="ECO:0007669"/>
    <property type="project" value="InterPro"/>
</dbReference>
<reference evidence="5 6" key="1">
    <citation type="submission" date="2019-05" db="EMBL/GenBank/DDBJ databases">
        <title>The compact genome of Giardia muris reveals important steps in the evolution of intestinal protozoan parasites.</title>
        <authorList>
            <person name="Xu F."/>
            <person name="Jimenez-Gonzalez A."/>
            <person name="Einarsson E."/>
            <person name="Astvaldsson A."/>
            <person name="Peirasmaki D."/>
            <person name="Eckmann L."/>
            <person name="Andersson J.O."/>
            <person name="Svard S.G."/>
            <person name="Jerlstrom-Hultqvist J."/>
        </authorList>
    </citation>
    <scope>NUCLEOTIDE SEQUENCE [LARGE SCALE GENOMIC DNA]</scope>
    <source>
        <strain evidence="5 6">Roberts-Thomson</strain>
    </source>
</reference>
<dbReference type="CDD" id="cd01428">
    <property type="entry name" value="ADK"/>
    <property type="match status" value="1"/>
</dbReference>
<keyword evidence="2" id="KW-0547">Nucleotide-binding</keyword>
<keyword evidence="1 4" id="KW-0808">Transferase</keyword>
<proteinExistence type="inferred from homology"/>
<organism evidence="5 6">
    <name type="scientific">Giardia muris</name>
    <dbReference type="NCBI Taxonomy" id="5742"/>
    <lineage>
        <taxon>Eukaryota</taxon>
        <taxon>Metamonada</taxon>
        <taxon>Diplomonadida</taxon>
        <taxon>Hexamitidae</taxon>
        <taxon>Giardiinae</taxon>
        <taxon>Giardia</taxon>
    </lineage>
</organism>
<accession>A0A4Z1T103</accession>
<dbReference type="GO" id="GO:0005524">
    <property type="term" value="F:ATP binding"/>
    <property type="evidence" value="ECO:0007669"/>
    <property type="project" value="InterPro"/>
</dbReference>
<dbReference type="Gene3D" id="3.40.50.300">
    <property type="entry name" value="P-loop containing nucleotide triphosphate hydrolases"/>
    <property type="match status" value="1"/>
</dbReference>
<dbReference type="InterPro" id="IPR000850">
    <property type="entry name" value="Adenylat/UMP-CMP_kin"/>
</dbReference>
<comment type="similarity">
    <text evidence="4">Belongs to the adenylate kinase family.</text>
</comment>
<evidence type="ECO:0000256" key="2">
    <source>
        <dbReference type="ARBA" id="ARBA00022741"/>
    </source>
</evidence>
<protein>
    <submittedName>
        <fullName evidence="5">Adenylate kinase</fullName>
    </submittedName>
</protein>
<dbReference type="Proteomes" id="UP000315496">
    <property type="component" value="Chromosome 1"/>
</dbReference>
<comment type="caution">
    <text evidence="5">The sequence shown here is derived from an EMBL/GenBank/DDBJ whole genome shotgun (WGS) entry which is preliminary data.</text>
</comment>
<dbReference type="InterPro" id="IPR033690">
    <property type="entry name" value="Adenylat_kinase_CS"/>
</dbReference>
<dbReference type="AlphaFoldDB" id="A0A4Z1T103"/>